<evidence type="ECO:0000259" key="7">
    <source>
        <dbReference type="Pfam" id="PF00590"/>
    </source>
</evidence>
<proteinExistence type="inferred from homology"/>
<evidence type="ECO:0000256" key="4">
    <source>
        <dbReference type="ARBA" id="ARBA00022679"/>
    </source>
</evidence>
<dbReference type="InterPro" id="IPR035996">
    <property type="entry name" value="4pyrrol_Methylase_sf"/>
</dbReference>
<keyword evidence="5 6" id="KW-0949">S-adenosyl-L-methionine</keyword>
<comment type="subcellular location">
    <subcellularLocation>
        <location evidence="6">Cytoplasm</location>
    </subcellularLocation>
</comment>
<dbReference type="Gene3D" id="3.30.950.10">
    <property type="entry name" value="Methyltransferase, Cobalt-precorrin-4 Transmethylase, Domain 2"/>
    <property type="match status" value="1"/>
</dbReference>
<name>A0A520N0W5_9GAMM</name>
<dbReference type="PIRSF" id="PIRSF005917">
    <property type="entry name" value="MTase_YraL"/>
    <property type="match status" value="1"/>
</dbReference>
<dbReference type="PANTHER" id="PTHR46111">
    <property type="entry name" value="RIBOSOMAL RNA SMALL SUBUNIT METHYLTRANSFERASE I"/>
    <property type="match status" value="1"/>
</dbReference>
<gene>
    <name evidence="6 8" type="primary">rsmI</name>
    <name evidence="8" type="ORF">EVA95_01160</name>
</gene>
<evidence type="ECO:0000256" key="1">
    <source>
        <dbReference type="ARBA" id="ARBA00022490"/>
    </source>
</evidence>
<dbReference type="FunFam" id="3.40.1010.10:FF:000007">
    <property type="entry name" value="Ribosomal RNA small subunit methyltransferase I"/>
    <property type="match status" value="1"/>
</dbReference>
<dbReference type="HAMAP" id="MF_01877">
    <property type="entry name" value="16SrRNA_methyltr_I"/>
    <property type="match status" value="1"/>
</dbReference>
<evidence type="ECO:0000256" key="2">
    <source>
        <dbReference type="ARBA" id="ARBA00022552"/>
    </source>
</evidence>
<keyword evidence="3 6" id="KW-0489">Methyltransferase</keyword>
<protein>
    <recommendedName>
        <fullName evidence="6">Ribosomal RNA small subunit methyltransferase I</fullName>
        <ecNumber evidence="6">2.1.1.198</ecNumber>
    </recommendedName>
    <alternativeName>
        <fullName evidence="6">16S rRNA 2'-O-ribose C1402 methyltransferase</fullName>
    </alternativeName>
    <alternativeName>
        <fullName evidence="6">rRNA (cytidine-2'-O-)-methyltransferase RsmI</fullName>
    </alternativeName>
</protein>
<dbReference type="CDD" id="cd11648">
    <property type="entry name" value="RsmI"/>
    <property type="match status" value="1"/>
</dbReference>
<evidence type="ECO:0000256" key="6">
    <source>
        <dbReference type="HAMAP-Rule" id="MF_01877"/>
    </source>
</evidence>
<dbReference type="InterPro" id="IPR018063">
    <property type="entry name" value="SAM_MeTrfase_RsmI_CS"/>
</dbReference>
<dbReference type="Gene3D" id="3.40.1010.10">
    <property type="entry name" value="Cobalt-precorrin-4 Transmethylase, Domain 1"/>
    <property type="match status" value="1"/>
</dbReference>
<dbReference type="EMBL" id="SHBH01000005">
    <property type="protein sequence ID" value="RZO27063.1"/>
    <property type="molecule type" value="Genomic_DNA"/>
</dbReference>
<evidence type="ECO:0000313" key="8">
    <source>
        <dbReference type="EMBL" id="RZO27063.1"/>
    </source>
</evidence>
<feature type="domain" description="Tetrapyrrole methylase" evidence="7">
    <location>
        <begin position="1"/>
        <end position="201"/>
    </location>
</feature>
<dbReference type="Pfam" id="PF00590">
    <property type="entry name" value="TP_methylase"/>
    <property type="match status" value="1"/>
</dbReference>
<dbReference type="Proteomes" id="UP000319384">
    <property type="component" value="Unassembled WGS sequence"/>
</dbReference>
<comment type="function">
    <text evidence="6">Catalyzes the 2'-O-methylation of the ribose of cytidine 1402 (C1402) in 16S rRNA.</text>
</comment>
<dbReference type="NCBIfam" id="TIGR00096">
    <property type="entry name" value="16S rRNA (cytidine(1402)-2'-O)-methyltransferase"/>
    <property type="match status" value="1"/>
</dbReference>
<keyword evidence="2 6" id="KW-0698">rRNA processing</keyword>
<dbReference type="InterPro" id="IPR014777">
    <property type="entry name" value="4pyrrole_Mease_sub1"/>
</dbReference>
<evidence type="ECO:0000256" key="5">
    <source>
        <dbReference type="ARBA" id="ARBA00022691"/>
    </source>
</evidence>
<keyword evidence="1 6" id="KW-0963">Cytoplasm</keyword>
<dbReference type="InterPro" id="IPR014776">
    <property type="entry name" value="4pyrrole_Mease_sub2"/>
</dbReference>
<dbReference type="PANTHER" id="PTHR46111:SF1">
    <property type="entry name" value="RIBOSOMAL RNA SMALL SUBUNIT METHYLTRANSFERASE I"/>
    <property type="match status" value="1"/>
</dbReference>
<evidence type="ECO:0000256" key="3">
    <source>
        <dbReference type="ARBA" id="ARBA00022603"/>
    </source>
</evidence>
<dbReference type="InterPro" id="IPR008189">
    <property type="entry name" value="rRNA_ssu_MeTfrase_I"/>
</dbReference>
<accession>A0A520N0W5</accession>
<comment type="similarity">
    <text evidence="6">Belongs to the methyltransferase superfamily. RsmI family.</text>
</comment>
<dbReference type="InterPro" id="IPR000878">
    <property type="entry name" value="4pyrrol_Mease"/>
</dbReference>
<dbReference type="GO" id="GO:0005737">
    <property type="term" value="C:cytoplasm"/>
    <property type="evidence" value="ECO:0007669"/>
    <property type="project" value="UniProtKB-SubCell"/>
</dbReference>
<dbReference type="PROSITE" id="PS01296">
    <property type="entry name" value="RSMI"/>
    <property type="match status" value="1"/>
</dbReference>
<organism evidence="8 9">
    <name type="scientific">SAR86 cluster bacterium</name>
    <dbReference type="NCBI Taxonomy" id="2030880"/>
    <lineage>
        <taxon>Bacteria</taxon>
        <taxon>Pseudomonadati</taxon>
        <taxon>Pseudomonadota</taxon>
        <taxon>Gammaproteobacteria</taxon>
        <taxon>SAR86 cluster</taxon>
    </lineage>
</organism>
<comment type="caution">
    <text evidence="8">The sequence shown here is derived from an EMBL/GenBank/DDBJ whole genome shotgun (WGS) entry which is preliminary data.</text>
</comment>
<dbReference type="AlphaFoldDB" id="A0A520N0W5"/>
<evidence type="ECO:0000313" key="9">
    <source>
        <dbReference type="Proteomes" id="UP000319384"/>
    </source>
</evidence>
<sequence length="271" mass="30980">MLNFIATPIGNLNDISLRAIEVIRSSDYLYAEDTRNTQKLLNFINIKIKCQSFHEHNEDETSKKIIRHLKSKKNVSIVSDAGTPSISDPGYKLIQMCIENSLKYTLIPGASSIISSLVMSGLPTDKFSFYGYIPKKQSDQDKFFESLINEDKTSILFESPKRILKSIQKLTKYLNPNQKISICKEMTKLHENIIRGQVKNILSIIKENNFNLRGEIVVAIEGRKKIKKHIQIDKKIKEEYLTKLSAADSAKLISLISGENKRDIYKKLIEK</sequence>
<dbReference type="GO" id="GO:0070677">
    <property type="term" value="F:rRNA (cytosine-2'-O-)-methyltransferase activity"/>
    <property type="evidence" value="ECO:0007669"/>
    <property type="project" value="UniProtKB-UniRule"/>
</dbReference>
<dbReference type="SUPFAM" id="SSF53790">
    <property type="entry name" value="Tetrapyrrole methylase"/>
    <property type="match status" value="1"/>
</dbReference>
<reference evidence="8 9" key="1">
    <citation type="submission" date="2019-02" db="EMBL/GenBank/DDBJ databases">
        <title>Prokaryotic population dynamics and viral predation in marine succession experiment using metagenomics: the confinement effect.</title>
        <authorList>
            <person name="Haro-Moreno J.M."/>
            <person name="Rodriguez-Valera F."/>
            <person name="Lopez-Perez M."/>
        </authorList>
    </citation>
    <scope>NUCLEOTIDE SEQUENCE [LARGE SCALE GENOMIC DNA]</scope>
    <source>
        <strain evidence="8">MED-G162</strain>
    </source>
</reference>
<dbReference type="FunFam" id="3.30.950.10:FF:000002">
    <property type="entry name" value="Ribosomal RNA small subunit methyltransferase I"/>
    <property type="match status" value="1"/>
</dbReference>
<keyword evidence="4 6" id="KW-0808">Transferase</keyword>
<comment type="catalytic activity">
    <reaction evidence="6">
        <text>cytidine(1402) in 16S rRNA + S-adenosyl-L-methionine = 2'-O-methylcytidine(1402) in 16S rRNA + S-adenosyl-L-homocysteine + H(+)</text>
        <dbReference type="Rhea" id="RHEA:42924"/>
        <dbReference type="Rhea" id="RHEA-COMP:10285"/>
        <dbReference type="Rhea" id="RHEA-COMP:10286"/>
        <dbReference type="ChEBI" id="CHEBI:15378"/>
        <dbReference type="ChEBI" id="CHEBI:57856"/>
        <dbReference type="ChEBI" id="CHEBI:59789"/>
        <dbReference type="ChEBI" id="CHEBI:74495"/>
        <dbReference type="ChEBI" id="CHEBI:82748"/>
        <dbReference type="EC" id="2.1.1.198"/>
    </reaction>
</comment>
<dbReference type="EC" id="2.1.1.198" evidence="6"/>